<evidence type="ECO:0008006" key="3">
    <source>
        <dbReference type="Google" id="ProtNLM"/>
    </source>
</evidence>
<name>H0R0R9_9ACTN</name>
<comment type="caution">
    <text evidence="1">The sequence shown here is derived from an EMBL/GenBank/DDBJ whole genome shotgun (WGS) entry which is preliminary data.</text>
</comment>
<organism evidence="1 2">
    <name type="scientific">Gordonia effusa NBRC 100432</name>
    <dbReference type="NCBI Taxonomy" id="1077974"/>
    <lineage>
        <taxon>Bacteria</taxon>
        <taxon>Bacillati</taxon>
        <taxon>Actinomycetota</taxon>
        <taxon>Actinomycetes</taxon>
        <taxon>Mycobacteriales</taxon>
        <taxon>Gordoniaceae</taxon>
        <taxon>Gordonia</taxon>
    </lineage>
</organism>
<reference evidence="1 2" key="1">
    <citation type="submission" date="2011-12" db="EMBL/GenBank/DDBJ databases">
        <title>Whole genome shotgun sequence of Gordonia effusa NBRC 100432.</title>
        <authorList>
            <person name="Yoshida I."/>
            <person name="Takarada H."/>
            <person name="Hosoyama A."/>
            <person name="Tsuchikane K."/>
            <person name="Katsumata H."/>
            <person name="Yamazaki S."/>
            <person name="Fujita N."/>
        </authorList>
    </citation>
    <scope>NUCLEOTIDE SEQUENCE [LARGE SCALE GENOMIC DNA]</scope>
    <source>
        <strain evidence="1 2">NBRC 100432</strain>
    </source>
</reference>
<evidence type="ECO:0000313" key="2">
    <source>
        <dbReference type="Proteomes" id="UP000035034"/>
    </source>
</evidence>
<dbReference type="eggNOG" id="COG0589">
    <property type="taxonomic scope" value="Bacteria"/>
</dbReference>
<dbReference type="InterPro" id="IPR014729">
    <property type="entry name" value="Rossmann-like_a/b/a_fold"/>
</dbReference>
<gene>
    <name evidence="1" type="ORF">GOEFS_061_00090</name>
</gene>
<dbReference type="OrthoDB" id="4380370at2"/>
<dbReference type="RefSeq" id="WP_007318006.1">
    <property type="nucleotide sequence ID" value="NZ_BAEH01000061.1"/>
</dbReference>
<sequence length="196" mass="21020">MKRMSHRDPRWREWQHLDRVARSGPIILGCTGSAASLRAVASAPTLVGPVPAAVLLCAVKPARARDTRRRDSDFDVLKADAYQLSESAIIDEALRRSREVAWDCGLKGVVTQTVFADPVHALRDAAIDNAASTVIVGVGGRRPSRLVNRLAAALPDGVDLIATDGTAPLVAIRRSRMSNGATDYFSGLRTSRLAIG</sequence>
<dbReference type="Gene3D" id="3.40.50.620">
    <property type="entry name" value="HUPs"/>
    <property type="match status" value="1"/>
</dbReference>
<keyword evidence="2" id="KW-1185">Reference proteome</keyword>
<accession>H0R0R9</accession>
<dbReference type="EMBL" id="BAEH01000061">
    <property type="protein sequence ID" value="GAB18670.1"/>
    <property type="molecule type" value="Genomic_DNA"/>
</dbReference>
<protein>
    <recommendedName>
        <fullName evidence="3">Usp family protein</fullName>
    </recommendedName>
</protein>
<dbReference type="SUPFAM" id="SSF52402">
    <property type="entry name" value="Adenine nucleotide alpha hydrolases-like"/>
    <property type="match status" value="1"/>
</dbReference>
<dbReference type="AlphaFoldDB" id="H0R0R9"/>
<evidence type="ECO:0000313" key="1">
    <source>
        <dbReference type="EMBL" id="GAB18670.1"/>
    </source>
</evidence>
<dbReference type="Proteomes" id="UP000035034">
    <property type="component" value="Unassembled WGS sequence"/>
</dbReference>
<proteinExistence type="predicted"/>